<reference evidence="17" key="1">
    <citation type="journal article" date="2008" name="Nat. Genet.">
        <title>The Pristionchus pacificus genome provides a unique perspective on nematode lifestyle and parasitism.</title>
        <authorList>
            <person name="Dieterich C."/>
            <person name="Clifton S.W."/>
            <person name="Schuster L.N."/>
            <person name="Chinwalla A."/>
            <person name="Delehaunty K."/>
            <person name="Dinkelacker I."/>
            <person name="Fulton L."/>
            <person name="Fulton R."/>
            <person name="Godfrey J."/>
            <person name="Minx P."/>
            <person name="Mitreva M."/>
            <person name="Roeseler W."/>
            <person name="Tian H."/>
            <person name="Witte H."/>
            <person name="Yang S.P."/>
            <person name="Wilson R.K."/>
            <person name="Sommer R.J."/>
        </authorList>
    </citation>
    <scope>NUCLEOTIDE SEQUENCE [LARGE SCALE GENOMIC DNA]</scope>
    <source>
        <strain evidence="17">PS312</strain>
    </source>
</reference>
<evidence type="ECO:0000256" key="1">
    <source>
        <dbReference type="ARBA" id="ARBA00004123"/>
    </source>
</evidence>
<dbReference type="Pfam" id="PF00046">
    <property type="entry name" value="Homeodomain"/>
    <property type="match status" value="1"/>
</dbReference>
<dbReference type="InterPro" id="IPR001356">
    <property type="entry name" value="HD"/>
</dbReference>
<dbReference type="GO" id="GO:0000977">
    <property type="term" value="F:RNA polymerase II transcription regulatory region sequence-specific DNA binding"/>
    <property type="evidence" value="ECO:0000318"/>
    <property type="project" value="GO_Central"/>
</dbReference>
<keyword evidence="6 12" id="KW-0238">DNA-binding</keyword>
<dbReference type="InterPro" id="IPR017970">
    <property type="entry name" value="Homeobox_CS"/>
</dbReference>
<dbReference type="SUPFAM" id="SSF46689">
    <property type="entry name" value="Homeodomain-like"/>
    <property type="match status" value="1"/>
</dbReference>
<evidence type="ECO:0000256" key="13">
    <source>
        <dbReference type="RuleBase" id="RU000682"/>
    </source>
</evidence>
<keyword evidence="9 12" id="KW-0539">Nucleus</keyword>
<evidence type="ECO:0000256" key="4">
    <source>
        <dbReference type="ARBA" id="ARBA00022902"/>
    </source>
</evidence>
<gene>
    <name evidence="16" type="primary">WBGene00110912</name>
</gene>
<dbReference type="GO" id="GO:0048666">
    <property type="term" value="P:neuron development"/>
    <property type="evidence" value="ECO:0000318"/>
    <property type="project" value="GO_Central"/>
</dbReference>
<dbReference type="PROSITE" id="PS00027">
    <property type="entry name" value="HOMEOBOX_1"/>
    <property type="match status" value="1"/>
</dbReference>
<dbReference type="Gene3D" id="1.10.10.60">
    <property type="entry name" value="Homeodomain-like"/>
    <property type="match status" value="1"/>
</dbReference>
<dbReference type="GO" id="GO:0006357">
    <property type="term" value="P:regulation of transcription by RNA polymerase II"/>
    <property type="evidence" value="ECO:0000318"/>
    <property type="project" value="GO_Central"/>
</dbReference>
<dbReference type="PANTHER" id="PTHR46799:SF1">
    <property type="entry name" value="HOMEOBOX PROTEIN UNC-4 HOMOLOG"/>
    <property type="match status" value="1"/>
</dbReference>
<evidence type="ECO:0000256" key="5">
    <source>
        <dbReference type="ARBA" id="ARBA00023015"/>
    </source>
</evidence>
<comment type="subcellular location">
    <subcellularLocation>
        <location evidence="1 12 13">Nucleus</location>
    </subcellularLocation>
</comment>
<evidence type="ECO:0000313" key="16">
    <source>
        <dbReference type="EnsemblMetazoa" id="PPA21358.1"/>
    </source>
</evidence>
<dbReference type="CDD" id="cd00086">
    <property type="entry name" value="homeodomain"/>
    <property type="match status" value="1"/>
</dbReference>
<keyword evidence="3" id="KW-0221">Differentiation</keyword>
<keyword evidence="8" id="KW-0804">Transcription</keyword>
<evidence type="ECO:0000256" key="12">
    <source>
        <dbReference type="PROSITE-ProRule" id="PRU00108"/>
    </source>
</evidence>
<dbReference type="Proteomes" id="UP000005239">
    <property type="component" value="Unassembled WGS sequence"/>
</dbReference>
<protein>
    <recommendedName>
        <fullName evidence="11">Homeobox protein unc-4</fullName>
    </recommendedName>
</protein>
<evidence type="ECO:0000256" key="7">
    <source>
        <dbReference type="ARBA" id="ARBA00023155"/>
    </source>
</evidence>
<dbReference type="SMART" id="SM00389">
    <property type="entry name" value="HOX"/>
    <property type="match status" value="1"/>
</dbReference>
<dbReference type="PROSITE" id="PS50071">
    <property type="entry name" value="HOMEOBOX_2"/>
    <property type="match status" value="1"/>
</dbReference>
<dbReference type="FunFam" id="1.10.10.60:FF:000057">
    <property type="entry name" value="Short stature homeobox 2"/>
    <property type="match status" value="1"/>
</dbReference>
<accession>A0A8R1UDE6</accession>
<reference evidence="16" key="2">
    <citation type="submission" date="2022-06" db="UniProtKB">
        <authorList>
            <consortium name="EnsemblMetazoa"/>
        </authorList>
    </citation>
    <scope>IDENTIFICATION</scope>
    <source>
        <strain evidence="16">PS312</strain>
    </source>
</reference>
<proteinExistence type="inferred from homology"/>
<dbReference type="GO" id="GO:0005634">
    <property type="term" value="C:nucleus"/>
    <property type="evidence" value="ECO:0000318"/>
    <property type="project" value="GO_Central"/>
</dbReference>
<evidence type="ECO:0000256" key="6">
    <source>
        <dbReference type="ARBA" id="ARBA00023125"/>
    </source>
</evidence>
<evidence type="ECO:0000256" key="2">
    <source>
        <dbReference type="ARBA" id="ARBA00022473"/>
    </source>
</evidence>
<feature type="DNA-binding region" description="Homeobox" evidence="12">
    <location>
        <begin position="90"/>
        <end position="149"/>
    </location>
</feature>
<sequence>MEESTLDVSHVWNEFWKQQLGSGAALALASLASAASSTTMGMEVIDDVIGRHLRGAEGSSSRDSSREPMEIAEGEEAGDDDTCPSADSKRRRTRTNFTGWQLEELESAFEATHYPDVFMREALAMRLDLLESRVQVWFQNRRAKWRKREQPKKGGGEGGMVTTMTTDSPASEAATRDAVQYERNDFSIERLLAASRVPRGRRPNAKYPRVQACKHMSPYMIPLFTVSQPVGATLKIDNGQSCQEPVTLAQALSAPSL</sequence>
<keyword evidence="5" id="KW-0805">Transcription regulation</keyword>
<dbReference type="GO" id="GO:0000981">
    <property type="term" value="F:DNA-binding transcription factor activity, RNA polymerase II-specific"/>
    <property type="evidence" value="ECO:0000318"/>
    <property type="project" value="GO_Central"/>
</dbReference>
<dbReference type="InterPro" id="IPR009057">
    <property type="entry name" value="Homeodomain-like_sf"/>
</dbReference>
<dbReference type="EnsemblMetazoa" id="PPA21358.1">
    <property type="protein sequence ID" value="PPA21358.1"/>
    <property type="gene ID" value="WBGene00110912"/>
</dbReference>
<evidence type="ECO:0000256" key="9">
    <source>
        <dbReference type="ARBA" id="ARBA00023242"/>
    </source>
</evidence>
<evidence type="ECO:0000256" key="11">
    <source>
        <dbReference type="ARBA" id="ARBA00069290"/>
    </source>
</evidence>
<dbReference type="OrthoDB" id="6159439at2759"/>
<feature type="compositionally biased region" description="Acidic residues" evidence="14">
    <location>
        <begin position="70"/>
        <end position="82"/>
    </location>
</feature>
<accession>A0A2A6B6K7</accession>
<organism evidence="16 17">
    <name type="scientific">Pristionchus pacificus</name>
    <name type="common">Parasitic nematode worm</name>
    <dbReference type="NCBI Taxonomy" id="54126"/>
    <lineage>
        <taxon>Eukaryota</taxon>
        <taxon>Metazoa</taxon>
        <taxon>Ecdysozoa</taxon>
        <taxon>Nematoda</taxon>
        <taxon>Chromadorea</taxon>
        <taxon>Rhabditida</taxon>
        <taxon>Rhabditina</taxon>
        <taxon>Diplogasteromorpha</taxon>
        <taxon>Diplogasteroidea</taxon>
        <taxon>Neodiplogasteridae</taxon>
        <taxon>Pristionchus</taxon>
    </lineage>
</organism>
<name>A0A2A6B6K7_PRIPA</name>
<keyword evidence="17" id="KW-1185">Reference proteome</keyword>
<feature type="region of interest" description="Disordered" evidence="14">
    <location>
        <begin position="147"/>
        <end position="175"/>
    </location>
</feature>
<evidence type="ECO:0000259" key="15">
    <source>
        <dbReference type="PROSITE" id="PS50071"/>
    </source>
</evidence>
<feature type="region of interest" description="Disordered" evidence="14">
    <location>
        <begin position="55"/>
        <end position="92"/>
    </location>
</feature>
<keyword evidence="4" id="KW-0524">Neurogenesis</keyword>
<evidence type="ECO:0000313" key="17">
    <source>
        <dbReference type="Proteomes" id="UP000005239"/>
    </source>
</evidence>
<dbReference type="PANTHER" id="PTHR46799">
    <property type="entry name" value="HOMEOBOX PROTEIN UNC-4 HOMOLOG"/>
    <property type="match status" value="1"/>
</dbReference>
<evidence type="ECO:0000256" key="14">
    <source>
        <dbReference type="SAM" id="MobiDB-lite"/>
    </source>
</evidence>
<evidence type="ECO:0000256" key="10">
    <source>
        <dbReference type="ARBA" id="ARBA00038351"/>
    </source>
</evidence>
<keyword evidence="2" id="KW-0217">Developmental protein</keyword>
<evidence type="ECO:0000256" key="3">
    <source>
        <dbReference type="ARBA" id="ARBA00022782"/>
    </source>
</evidence>
<comment type="similarity">
    <text evidence="10">Belongs to the paired homeobox family. Unc-4 subfamily.</text>
</comment>
<evidence type="ECO:0000256" key="8">
    <source>
        <dbReference type="ARBA" id="ARBA00023163"/>
    </source>
</evidence>
<feature type="domain" description="Homeobox" evidence="15">
    <location>
        <begin position="88"/>
        <end position="148"/>
    </location>
</feature>
<keyword evidence="7 12" id="KW-0371">Homeobox</keyword>
<dbReference type="AlphaFoldDB" id="A0A2A6B6K7"/>